<dbReference type="InterPro" id="IPR036568">
    <property type="entry name" value="GGCT-like_sf"/>
</dbReference>
<evidence type="ECO:0000256" key="3">
    <source>
        <dbReference type="RuleBase" id="RU367036"/>
    </source>
</evidence>
<dbReference type="InterPro" id="IPR013024">
    <property type="entry name" value="GGCT-like"/>
</dbReference>
<proteinExistence type="inferred from homology"/>
<organism evidence="5">
    <name type="scientific">Halalkalibacterium halodurans</name>
    <name type="common">Bacillus halodurans</name>
    <dbReference type="NCBI Taxonomy" id="86665"/>
    <lineage>
        <taxon>Bacteria</taxon>
        <taxon>Bacillati</taxon>
        <taxon>Bacillota</taxon>
        <taxon>Bacilli</taxon>
        <taxon>Bacillales</taxon>
        <taxon>Bacillaceae</taxon>
        <taxon>Halalkalibacterium (ex Joshi et al. 2022)</taxon>
    </lineage>
</organism>
<dbReference type="PANTHER" id="PTHR12510:SF4">
    <property type="entry name" value="GAMMA-GLUTAMYLAMINECYCLOTRANSFERASE"/>
    <property type="match status" value="1"/>
</dbReference>
<accession>A0A0M0KKJ4</accession>
<comment type="caution">
    <text evidence="5">The sequence shown here is derived from an EMBL/GenBank/DDBJ whole genome shotgun (WGS) entry which is preliminary data.</text>
</comment>
<evidence type="ECO:0000256" key="2">
    <source>
        <dbReference type="PIRSR" id="PIRSR639126-1"/>
    </source>
</evidence>
<dbReference type="AlphaFoldDB" id="A0A0M0KKJ4"/>
<dbReference type="GeneID" id="87597233"/>
<dbReference type="GO" id="GO:0005829">
    <property type="term" value="C:cytosol"/>
    <property type="evidence" value="ECO:0007669"/>
    <property type="project" value="TreeGrafter"/>
</dbReference>
<feature type="domain" description="Gamma-glutamylcyclotransferase AIG2-like" evidence="4">
    <location>
        <begin position="3"/>
        <end position="119"/>
    </location>
</feature>
<comment type="similarity">
    <text evidence="1 3">Belongs to the gamma-glutamylcyclotransferase family.</text>
</comment>
<dbReference type="InterPro" id="IPR009288">
    <property type="entry name" value="AIG2-like_dom"/>
</dbReference>
<dbReference type="CDD" id="cd06661">
    <property type="entry name" value="GGCT_like"/>
    <property type="match status" value="1"/>
</dbReference>
<dbReference type="EMBL" id="LILD01000001">
    <property type="protein sequence ID" value="KOO39386.1"/>
    <property type="molecule type" value="Genomic_DNA"/>
</dbReference>
<dbReference type="RefSeq" id="WP_053431384.1">
    <property type="nucleotide sequence ID" value="NZ_CP040441.1"/>
</dbReference>
<dbReference type="InterPro" id="IPR039126">
    <property type="entry name" value="GGACT"/>
</dbReference>
<dbReference type="Pfam" id="PF06094">
    <property type="entry name" value="GGACT"/>
    <property type="match status" value="1"/>
</dbReference>
<dbReference type="PANTHER" id="PTHR12510">
    <property type="entry name" value="TROPONIN C-AKIN-1 PROTEIN"/>
    <property type="match status" value="1"/>
</dbReference>
<dbReference type="GO" id="GO:0061929">
    <property type="term" value="F:gamma-glutamylaminecyclotransferase activity"/>
    <property type="evidence" value="ECO:0007669"/>
    <property type="project" value="InterPro"/>
</dbReference>
<evidence type="ECO:0000313" key="5">
    <source>
        <dbReference type="EMBL" id="KOO39386.1"/>
    </source>
</evidence>
<protein>
    <recommendedName>
        <fullName evidence="3">Gamma-glutamylcyclotransferase family protein</fullName>
    </recommendedName>
</protein>
<dbReference type="PATRIC" id="fig|136160.3.peg.2694"/>
<dbReference type="Gene3D" id="3.10.490.10">
    <property type="entry name" value="Gamma-glutamyl cyclotransferase-like"/>
    <property type="match status" value="1"/>
</dbReference>
<evidence type="ECO:0000259" key="4">
    <source>
        <dbReference type="Pfam" id="PF06094"/>
    </source>
</evidence>
<dbReference type="SUPFAM" id="SSF110857">
    <property type="entry name" value="Gamma-glutamyl cyclotransferase-like"/>
    <property type="match status" value="1"/>
</dbReference>
<sequence length="129" mass="14790">MLVFVYGTLRKGGANDHYLRGARCHNRRCYVYGHLYDSGLGYPALVSDEKGGKVVGELYEINEQHLVSLDELEDYAPDRNHNLYERVLHTLEDGSHCYLYVVTPDSPLVRTLIPSGDWLDWTENKKSTE</sequence>
<evidence type="ECO:0000256" key="1">
    <source>
        <dbReference type="ARBA" id="ARBA00008861"/>
    </source>
</evidence>
<feature type="active site" description="Proton acceptor" evidence="2">
    <location>
        <position position="73"/>
    </location>
</feature>
<reference evidence="5" key="1">
    <citation type="submission" date="2015-08" db="EMBL/GenBank/DDBJ databases">
        <title>Complete DNA Sequence of Pseudomonas syringae pv. actinidiae, the Causal Agent of Kiwifruit Canker Disease.</title>
        <authorList>
            <person name="Rikkerink E.H.A."/>
            <person name="Fineran P.C."/>
        </authorList>
    </citation>
    <scope>NUCLEOTIDE SEQUENCE</scope>
    <source>
        <strain evidence="5">DSM 13666</strain>
    </source>
</reference>
<name>A0A0M0KKJ4_ALKHA</name>
<gene>
    <name evidence="5" type="ORF">AMD02_11420</name>
</gene>